<feature type="region of interest" description="Disordered" evidence="1">
    <location>
        <begin position="198"/>
        <end position="226"/>
    </location>
</feature>
<dbReference type="Proteomes" id="UP000237381">
    <property type="component" value="Unassembled WGS sequence"/>
</dbReference>
<proteinExistence type="predicted"/>
<evidence type="ECO:0000313" key="2">
    <source>
        <dbReference type="EMBL" id="POR51673.1"/>
    </source>
</evidence>
<protein>
    <submittedName>
        <fullName evidence="2">Uncharacterized protein</fullName>
    </submittedName>
</protein>
<keyword evidence="3" id="KW-1185">Reference proteome</keyword>
<reference evidence="2 3" key="1">
    <citation type="submission" date="2018-01" db="EMBL/GenBank/DDBJ databases">
        <title>Genomic Encyclopedia of Type Strains, Phase III (KMG-III): the genomes of soil and plant-associated and newly described type strains.</title>
        <authorList>
            <person name="Whitman W."/>
        </authorList>
    </citation>
    <scope>NUCLEOTIDE SEQUENCE [LARGE SCALE GENOMIC DNA]</scope>
    <source>
        <strain evidence="2 3">JCM 18070</strain>
    </source>
</reference>
<dbReference type="EMBL" id="PQGA01000006">
    <property type="protein sequence ID" value="POR51673.1"/>
    <property type="molecule type" value="Genomic_DNA"/>
</dbReference>
<feature type="compositionally biased region" description="Polar residues" evidence="1">
    <location>
        <begin position="199"/>
        <end position="226"/>
    </location>
</feature>
<organism evidence="2 3">
    <name type="scientific">Paraburkholderia eburnea</name>
    <dbReference type="NCBI Taxonomy" id="1189126"/>
    <lineage>
        <taxon>Bacteria</taxon>
        <taxon>Pseudomonadati</taxon>
        <taxon>Pseudomonadota</taxon>
        <taxon>Betaproteobacteria</taxon>
        <taxon>Burkholderiales</taxon>
        <taxon>Burkholderiaceae</taxon>
        <taxon>Paraburkholderia</taxon>
    </lineage>
</organism>
<dbReference type="AlphaFoldDB" id="A0A2S4MA98"/>
<accession>A0A2S4MA98</accession>
<evidence type="ECO:0000256" key="1">
    <source>
        <dbReference type="SAM" id="MobiDB-lite"/>
    </source>
</evidence>
<sequence>MAECVATIWPIVRRGRSRIIIDGLTLSLLDVAASARIEGEGLRLRVRRRTPFNFREPANPSPFAPCLAISTEPRRRGSRFRRSRCAAISGRQCVALEVPLRRASERHAGPGGERSDAGLRLPGATPGLALAAGFAVAQGRRGFRPVDDRTLRRRRFVGLPLRMRRGSERERRSPAPGAGAFVRPLLWRFERLSGKRPCTDQTASSTHAAARVCSQSASASSRIGLA</sequence>
<gene>
    <name evidence="2" type="ORF">B0G62_106207</name>
</gene>
<name>A0A2S4MA98_9BURK</name>
<comment type="caution">
    <text evidence="2">The sequence shown here is derived from an EMBL/GenBank/DDBJ whole genome shotgun (WGS) entry which is preliminary data.</text>
</comment>
<evidence type="ECO:0000313" key="3">
    <source>
        <dbReference type="Proteomes" id="UP000237381"/>
    </source>
</evidence>